<dbReference type="Pfam" id="PF00076">
    <property type="entry name" value="RRM_1"/>
    <property type="match status" value="1"/>
</dbReference>
<dbReference type="InterPro" id="IPR035979">
    <property type="entry name" value="RBD_domain_sf"/>
</dbReference>
<dbReference type="CDD" id="cd00590">
    <property type="entry name" value="RRM_SF"/>
    <property type="match status" value="1"/>
</dbReference>
<dbReference type="GO" id="GO:0003723">
    <property type="term" value="F:RNA binding"/>
    <property type="evidence" value="ECO:0007669"/>
    <property type="project" value="UniProtKB-UniRule"/>
</dbReference>
<protein>
    <submittedName>
        <fullName evidence="5">RNA-binding protein 44 isoform X1</fullName>
    </submittedName>
</protein>
<keyword evidence="1" id="KW-0694">RNA-binding</keyword>
<dbReference type="SMART" id="SM00360">
    <property type="entry name" value="RRM"/>
    <property type="match status" value="1"/>
</dbReference>
<dbReference type="GeneID" id="108902484"/>
<feature type="domain" description="RRM" evidence="3">
    <location>
        <begin position="770"/>
        <end position="844"/>
    </location>
</feature>
<dbReference type="Gene3D" id="3.30.70.330">
    <property type="match status" value="1"/>
</dbReference>
<evidence type="ECO:0000256" key="2">
    <source>
        <dbReference type="SAM" id="MobiDB-lite"/>
    </source>
</evidence>
<dbReference type="PROSITE" id="PS50102">
    <property type="entry name" value="RRM"/>
    <property type="match status" value="1"/>
</dbReference>
<dbReference type="RefSeq" id="XP_018559877.1">
    <property type="nucleotide sequence ID" value="XM_018704361.1"/>
</dbReference>
<feature type="region of interest" description="Disordered" evidence="2">
    <location>
        <begin position="645"/>
        <end position="667"/>
    </location>
</feature>
<name>A0AAJ7VLG5_LATCA</name>
<reference evidence="5" key="1">
    <citation type="submission" date="2025-08" db="UniProtKB">
        <authorList>
            <consortium name="RefSeq"/>
        </authorList>
    </citation>
    <scope>IDENTIFICATION</scope>
    <source>
        <tissue evidence="5">Brain</tissue>
    </source>
</reference>
<dbReference type="InterPro" id="IPR000504">
    <property type="entry name" value="RRM_dom"/>
</dbReference>
<evidence type="ECO:0000259" key="3">
    <source>
        <dbReference type="PROSITE" id="PS50102"/>
    </source>
</evidence>
<sequence>MATHQTVWPCFPLTLPLGVAAPRPSYMARSDYGGVVIPCFYNAVIEKPSQRESRRFLLDRSVFDLVDAHLYLALTDPKLLGWYLGLSPEDRKIIQDEGGFHHFLQRHPALELSRHHVYVKYNIGASSPVQPTMTSEKCRTPPVKTCKCEVPQTHLELEMLHNNVRENLSLIGCSNSKGGSQEQLCEEICHSKQLIHLQDSFHTACNSPITQEPSHHKAHKERGSPQFQLSEETPSWQIGNSISCVAVCKDPADLASFSLDRDVDQCRQRAQLELRSQVPMTEGLSANLTYAEVSPLQSEWSTMEKESPSKYYSFDSMETDGREYNDRSIIQSVQQEQVDYPLGPSEENSTKEECQDYMVCGNECTVDNTAASLSLKDQSNNFHSIMEDDKSILVCLASEELKAHNNRVPSGPVTTNSEALADTSETIKSNHSLIKKSSSPVSCIPTCDVMVGTELALSVSAFTQSEDPETADKHVITEVHMADLDYLAEEFIKLRTAQEVLREQKEKMKSLCCKLGKECDCLQRAQRAELCLLALQYSMCRQQCWRLYYTTAEGEQLTAVHGDMNQCWSAVKIVSRPKDPLANISSVVQKLESDYNQMRNKILAGVPMEQLKPLSVDSEKIIARESYIPAQIIGDVLGNLPSGSSLESQECNTAGEENRCPSDQSNNDCQSSSGLIFQISQGQKKQVNNNNNKTRRAVTLVPQDRDANHAAHKLEGQQTIATCKALKVNEAWYDAEENLEPAGPAVTGQDATITAKNRTNATAGEEAKSSVLCVSNLPSNVTESDVMLWFEKYHASEVSVSVLKNEFRVAIVMVSGPQSAEAAVRELNGFSMEGHTLYVEHINRAVSGSQNQSQSQASASY</sequence>
<dbReference type="KEGG" id="lcf:108902484"/>
<organism evidence="4 5">
    <name type="scientific">Lates calcarifer</name>
    <name type="common">Barramundi</name>
    <name type="synonym">Holocentrus calcarifer</name>
    <dbReference type="NCBI Taxonomy" id="8187"/>
    <lineage>
        <taxon>Eukaryota</taxon>
        <taxon>Metazoa</taxon>
        <taxon>Chordata</taxon>
        <taxon>Craniata</taxon>
        <taxon>Vertebrata</taxon>
        <taxon>Euteleostomi</taxon>
        <taxon>Actinopterygii</taxon>
        <taxon>Neopterygii</taxon>
        <taxon>Teleostei</taxon>
        <taxon>Neoteleostei</taxon>
        <taxon>Acanthomorphata</taxon>
        <taxon>Carangaria</taxon>
        <taxon>Carangaria incertae sedis</taxon>
        <taxon>Centropomidae</taxon>
        <taxon>Lates</taxon>
    </lineage>
</organism>
<dbReference type="InterPro" id="IPR012677">
    <property type="entry name" value="Nucleotide-bd_a/b_plait_sf"/>
</dbReference>
<dbReference type="CTD" id="375316"/>
<evidence type="ECO:0000313" key="4">
    <source>
        <dbReference type="Proteomes" id="UP000694890"/>
    </source>
</evidence>
<gene>
    <name evidence="5" type="primary">rbm44</name>
</gene>
<proteinExistence type="predicted"/>
<evidence type="ECO:0000256" key="1">
    <source>
        <dbReference type="PROSITE-ProRule" id="PRU00176"/>
    </source>
</evidence>
<dbReference type="AlphaFoldDB" id="A0AAJ7VLG5"/>
<accession>A0AAJ7VLG5</accession>
<evidence type="ECO:0000313" key="5">
    <source>
        <dbReference type="RefSeq" id="XP_018559877.1"/>
    </source>
</evidence>
<dbReference type="SUPFAM" id="SSF54928">
    <property type="entry name" value="RNA-binding domain, RBD"/>
    <property type="match status" value="1"/>
</dbReference>
<dbReference type="Proteomes" id="UP000694890">
    <property type="component" value="Linkage group LG1"/>
</dbReference>